<dbReference type="Pfam" id="PF00080">
    <property type="entry name" value="Sod_Cu"/>
    <property type="match status" value="1"/>
</dbReference>
<dbReference type="KEGG" id="cohn:KCTCHS21_35440"/>
<dbReference type="GO" id="GO:0004784">
    <property type="term" value="F:superoxide dismutase activity"/>
    <property type="evidence" value="ECO:0007669"/>
    <property type="project" value="UniProtKB-EC"/>
</dbReference>
<dbReference type="Proteomes" id="UP000289856">
    <property type="component" value="Chromosome"/>
</dbReference>
<sequence length="184" mass="19521">MEMKKLFKLVCLGALGFLLLGGIVFVNTDADARSPKQQASVKIINSKGEEIGTARITQKPDSVHIHIEAKDLPPGIHGIHFHETGKCEAPDFTSAGAHLNPQGKQHGFNNPQGFHAGDLLNIQVGQDGTVKADLESKSVTLVTGLSNSLRKPGGTAIVIHEKEDDYVTDPSGNSGNRIACGPIL</sequence>
<keyword evidence="3" id="KW-0479">Metal-binding</keyword>
<gene>
    <name evidence="5" type="primary">sodC1</name>
    <name evidence="5" type="ORF">KCTCHS21_35440</name>
</gene>
<dbReference type="Gene3D" id="2.60.40.200">
    <property type="entry name" value="Superoxide dismutase, copper/zinc binding domain"/>
    <property type="match status" value="1"/>
</dbReference>
<dbReference type="InterPro" id="IPR024134">
    <property type="entry name" value="SOD_Cu/Zn_/chaperone"/>
</dbReference>
<evidence type="ECO:0000313" key="6">
    <source>
        <dbReference type="Proteomes" id="UP000289856"/>
    </source>
</evidence>
<accession>A0A3T1D7W5</accession>
<dbReference type="InterPro" id="IPR018152">
    <property type="entry name" value="SOD_Cu/Zn_BS"/>
</dbReference>
<comment type="function">
    <text evidence="2">Destroys radicals which are normally produced within the cells and which are toxic to biological systems. May play a role in favoring mycobacterial survival in phagocytes.</text>
</comment>
<keyword evidence="6" id="KW-1185">Reference proteome</keyword>
<dbReference type="EMBL" id="AP019400">
    <property type="protein sequence ID" value="BBI34145.1"/>
    <property type="molecule type" value="Genomic_DNA"/>
</dbReference>
<dbReference type="PROSITE" id="PS00332">
    <property type="entry name" value="SOD_CU_ZN_2"/>
    <property type="match status" value="1"/>
</dbReference>
<evidence type="ECO:0000256" key="1">
    <source>
        <dbReference type="ARBA" id="ARBA00010457"/>
    </source>
</evidence>
<protein>
    <recommendedName>
        <fullName evidence="3">Superoxide dismutase [Cu-Zn]</fullName>
        <ecNumber evidence="3">1.15.1.1</ecNumber>
    </recommendedName>
</protein>
<keyword evidence="3" id="KW-0560">Oxidoreductase</keyword>
<dbReference type="RefSeq" id="WP_130611010.1">
    <property type="nucleotide sequence ID" value="NZ_AP019400.1"/>
</dbReference>
<dbReference type="SUPFAM" id="SSF49329">
    <property type="entry name" value="Cu,Zn superoxide dismutase-like"/>
    <property type="match status" value="1"/>
</dbReference>
<comment type="cofactor">
    <cofactor evidence="3">
        <name>Cu cation</name>
        <dbReference type="ChEBI" id="CHEBI:23378"/>
    </cofactor>
    <text evidence="3">Binds 1 copper ion per subunit.</text>
</comment>
<evidence type="ECO:0000256" key="3">
    <source>
        <dbReference type="RuleBase" id="RU000393"/>
    </source>
</evidence>
<dbReference type="OrthoDB" id="9792957at2"/>
<evidence type="ECO:0000256" key="2">
    <source>
        <dbReference type="ARBA" id="ARBA00024900"/>
    </source>
</evidence>
<evidence type="ECO:0000259" key="4">
    <source>
        <dbReference type="Pfam" id="PF00080"/>
    </source>
</evidence>
<dbReference type="CDD" id="cd00305">
    <property type="entry name" value="Cu-Zn_Superoxide_Dismutase"/>
    <property type="match status" value="1"/>
</dbReference>
<proteinExistence type="inferred from homology"/>
<comment type="similarity">
    <text evidence="1 3">Belongs to the Cu-Zn superoxide dismutase family.</text>
</comment>
<feature type="domain" description="Superoxide dismutase copper/zinc binding" evidence="4">
    <location>
        <begin position="52"/>
        <end position="183"/>
    </location>
</feature>
<organism evidence="5 6">
    <name type="scientific">Cohnella abietis</name>
    <dbReference type="NCBI Taxonomy" id="2507935"/>
    <lineage>
        <taxon>Bacteria</taxon>
        <taxon>Bacillati</taxon>
        <taxon>Bacillota</taxon>
        <taxon>Bacilli</taxon>
        <taxon>Bacillales</taxon>
        <taxon>Paenibacillaceae</taxon>
        <taxon>Cohnella</taxon>
    </lineage>
</organism>
<keyword evidence="3" id="KW-0862">Zinc</keyword>
<reference evidence="5 6" key="1">
    <citation type="submission" date="2019-01" db="EMBL/GenBank/DDBJ databases">
        <title>Complete genome sequence of Cohnella hallensis HS21 isolated from Korean fir (Abies koreana) rhizospheric soil.</title>
        <authorList>
            <person name="Jiang L."/>
            <person name="Kang S.W."/>
            <person name="Kim S."/>
            <person name="Jung J."/>
            <person name="Kim C.Y."/>
            <person name="Kim D.H."/>
            <person name="Kim S.W."/>
            <person name="Lee J."/>
        </authorList>
    </citation>
    <scope>NUCLEOTIDE SEQUENCE [LARGE SCALE GENOMIC DNA]</scope>
    <source>
        <strain evidence="5 6">HS21</strain>
    </source>
</reference>
<dbReference type="PANTHER" id="PTHR10003">
    <property type="entry name" value="SUPEROXIDE DISMUTASE CU-ZN -RELATED"/>
    <property type="match status" value="1"/>
</dbReference>
<dbReference type="InterPro" id="IPR036423">
    <property type="entry name" value="SOD-like_Cu/Zn_dom_sf"/>
</dbReference>
<comment type="catalytic activity">
    <reaction evidence="3">
        <text>2 superoxide + 2 H(+) = H2O2 + O2</text>
        <dbReference type="Rhea" id="RHEA:20696"/>
        <dbReference type="ChEBI" id="CHEBI:15378"/>
        <dbReference type="ChEBI" id="CHEBI:15379"/>
        <dbReference type="ChEBI" id="CHEBI:16240"/>
        <dbReference type="ChEBI" id="CHEBI:18421"/>
        <dbReference type="EC" id="1.15.1.1"/>
    </reaction>
</comment>
<keyword evidence="3" id="KW-0186">Copper</keyword>
<dbReference type="InterPro" id="IPR001424">
    <property type="entry name" value="SOD_Cu_Zn_dom"/>
</dbReference>
<name>A0A3T1D7W5_9BACL</name>
<evidence type="ECO:0000313" key="5">
    <source>
        <dbReference type="EMBL" id="BBI34145.1"/>
    </source>
</evidence>
<dbReference type="EC" id="1.15.1.1" evidence="3"/>
<comment type="cofactor">
    <cofactor evidence="3">
        <name>Zn(2+)</name>
        <dbReference type="ChEBI" id="CHEBI:29105"/>
    </cofactor>
    <text evidence="3">Binds 1 zinc ion per subunit.</text>
</comment>
<dbReference type="AlphaFoldDB" id="A0A3T1D7W5"/>
<dbReference type="GO" id="GO:0005507">
    <property type="term" value="F:copper ion binding"/>
    <property type="evidence" value="ECO:0007669"/>
    <property type="project" value="InterPro"/>
</dbReference>